<feature type="region of interest" description="Disordered" evidence="13">
    <location>
        <begin position="1855"/>
        <end position="1880"/>
    </location>
</feature>
<dbReference type="InterPro" id="IPR011009">
    <property type="entry name" value="Kinase-like_dom_sf"/>
</dbReference>
<feature type="domain" description="Protein kinase" evidence="16">
    <location>
        <begin position="1584"/>
        <end position="1859"/>
    </location>
</feature>
<keyword evidence="2" id="KW-0597">Phosphoprotein</keyword>
<dbReference type="Pfam" id="PF08263">
    <property type="entry name" value="LRRNT_2"/>
    <property type="match status" value="3"/>
</dbReference>
<evidence type="ECO:0000313" key="17">
    <source>
        <dbReference type="EMBL" id="VFU54786.1"/>
    </source>
</evidence>
<comment type="subcellular location">
    <subcellularLocation>
        <location evidence="1">Membrane</location>
        <topology evidence="1">Single-pass membrane protein</topology>
    </subcellularLocation>
</comment>
<evidence type="ECO:0000256" key="3">
    <source>
        <dbReference type="ARBA" id="ARBA00022614"/>
    </source>
</evidence>
<evidence type="ECO:0000256" key="14">
    <source>
        <dbReference type="SAM" id="Phobius"/>
    </source>
</evidence>
<keyword evidence="8" id="KW-0067">ATP-binding</keyword>
<keyword evidence="5 15" id="KW-0732">Signal</keyword>
<evidence type="ECO:0000256" key="2">
    <source>
        <dbReference type="ARBA" id="ARBA00022553"/>
    </source>
</evidence>
<dbReference type="Pfam" id="PF13855">
    <property type="entry name" value="LRR_8"/>
    <property type="match status" value="1"/>
</dbReference>
<keyword evidence="3" id="KW-0433">Leucine-rich repeat</keyword>
<dbReference type="InterPro" id="IPR032675">
    <property type="entry name" value="LRR_dom_sf"/>
</dbReference>
<accession>A0A6N2MMC4</accession>
<dbReference type="EMBL" id="CAADRP010001852">
    <property type="protein sequence ID" value="VFU54786.1"/>
    <property type="molecule type" value="Genomic_DNA"/>
</dbReference>
<dbReference type="FunFam" id="1.10.510.10:FF:000480">
    <property type="entry name" value="Pollen receptor-like kinase 1"/>
    <property type="match status" value="1"/>
</dbReference>
<feature type="transmembrane region" description="Helical" evidence="14">
    <location>
        <begin position="1501"/>
        <end position="1524"/>
    </location>
</feature>
<dbReference type="FunFam" id="3.30.200.20:FF:000486">
    <property type="entry name" value="Leucine-rich repeat receptor-like protein kinase"/>
    <property type="match status" value="1"/>
</dbReference>
<evidence type="ECO:0000256" key="9">
    <source>
        <dbReference type="ARBA" id="ARBA00022989"/>
    </source>
</evidence>
<protein>
    <recommendedName>
        <fullName evidence="16">Protein kinase domain-containing protein</fullName>
    </recommendedName>
</protein>
<keyword evidence="6" id="KW-0677">Repeat</keyword>
<evidence type="ECO:0000256" key="10">
    <source>
        <dbReference type="ARBA" id="ARBA00023136"/>
    </source>
</evidence>
<dbReference type="InterPro" id="IPR000719">
    <property type="entry name" value="Prot_kinase_dom"/>
</dbReference>
<dbReference type="PANTHER" id="PTHR48056:SF2">
    <property type="entry name" value="RECEPTOR PROTEIN KINASE-LIKE PROTEIN ZAR1"/>
    <property type="match status" value="1"/>
</dbReference>
<dbReference type="Pfam" id="PF23598">
    <property type="entry name" value="LRR_14"/>
    <property type="match status" value="1"/>
</dbReference>
<evidence type="ECO:0000256" key="13">
    <source>
        <dbReference type="SAM" id="MobiDB-lite"/>
    </source>
</evidence>
<organism evidence="17">
    <name type="scientific">Salix viminalis</name>
    <name type="common">Common osier</name>
    <name type="synonym">Basket willow</name>
    <dbReference type="NCBI Taxonomy" id="40686"/>
    <lineage>
        <taxon>Eukaryota</taxon>
        <taxon>Viridiplantae</taxon>
        <taxon>Streptophyta</taxon>
        <taxon>Embryophyta</taxon>
        <taxon>Tracheophyta</taxon>
        <taxon>Spermatophyta</taxon>
        <taxon>Magnoliopsida</taxon>
        <taxon>eudicotyledons</taxon>
        <taxon>Gunneridae</taxon>
        <taxon>Pentapetalae</taxon>
        <taxon>rosids</taxon>
        <taxon>fabids</taxon>
        <taxon>Malpighiales</taxon>
        <taxon>Salicaceae</taxon>
        <taxon>Saliceae</taxon>
        <taxon>Salix</taxon>
    </lineage>
</organism>
<evidence type="ECO:0000256" key="7">
    <source>
        <dbReference type="ARBA" id="ARBA00022741"/>
    </source>
</evidence>
<evidence type="ECO:0000256" key="5">
    <source>
        <dbReference type="ARBA" id="ARBA00022729"/>
    </source>
</evidence>
<dbReference type="FunFam" id="3.80.10.10:FF:000041">
    <property type="entry name" value="LRR receptor-like serine/threonine-protein kinase ERECTA"/>
    <property type="match status" value="1"/>
</dbReference>
<dbReference type="GO" id="GO:0004674">
    <property type="term" value="F:protein serine/threonine kinase activity"/>
    <property type="evidence" value="ECO:0007669"/>
    <property type="project" value="UniProtKB-EC"/>
</dbReference>
<dbReference type="PANTHER" id="PTHR48056">
    <property type="entry name" value="LRR RECEPTOR-LIKE SERINE/THREONINE-PROTEIN KINASE-RELATED"/>
    <property type="match status" value="1"/>
</dbReference>
<evidence type="ECO:0000259" key="16">
    <source>
        <dbReference type="PROSITE" id="PS50011"/>
    </source>
</evidence>
<dbReference type="Pfam" id="PF00560">
    <property type="entry name" value="LRR_1"/>
    <property type="match status" value="9"/>
</dbReference>
<keyword evidence="11" id="KW-0675">Receptor</keyword>
<dbReference type="GO" id="GO:0016020">
    <property type="term" value="C:membrane"/>
    <property type="evidence" value="ECO:0007669"/>
    <property type="project" value="UniProtKB-SubCell"/>
</dbReference>
<keyword evidence="12" id="KW-0325">Glycoprotein</keyword>
<evidence type="ECO:0000256" key="15">
    <source>
        <dbReference type="SAM" id="SignalP"/>
    </source>
</evidence>
<dbReference type="SMART" id="SM00369">
    <property type="entry name" value="LRR_TYP"/>
    <property type="match status" value="14"/>
</dbReference>
<dbReference type="CDD" id="cd14066">
    <property type="entry name" value="STKc_IRAK"/>
    <property type="match status" value="1"/>
</dbReference>
<name>A0A6N2MMC4_SALVM</name>
<feature type="chain" id="PRO_5026696300" description="Protein kinase domain-containing protein" evidence="15">
    <location>
        <begin position="29"/>
        <end position="1880"/>
    </location>
</feature>
<evidence type="ECO:0000256" key="4">
    <source>
        <dbReference type="ARBA" id="ARBA00022692"/>
    </source>
</evidence>
<gene>
    <name evidence="17" type="ORF">SVIM_LOCUS385291</name>
</gene>
<sequence>MPSSVRFLTVRMFSLLLLLFIHLRACHSSPSIHPLAHDEESHALLQFKQSLVIDESASSDPSAYPKVASWKVEGESRDCCSWDGVECDRDSGHVIVLDLSSSCLYGSIDSNSTLFHLVQLRRLNLADNDFNNSEIPSEIRNLSRLFDLDLSFSAFSGQIPAEILELSKLVSLDLGENSLKLQKPGLQHLVQALTNLEVLHLSGVNISAKVPQIMANLSSLSSLFLSDCALQGEFPMGIFQLPNLRFLRIQSNPYLTGYLPEFQSGSQLETLLLEGTTFSGQLPESIGNLKSLKEFHAAECYFSGAIPSSLGNLTKLNSLDLSSNSFSGKIPSTFVNLLQLTYLSLSSNNFSSGTLHWLCNLTKLNFIDLSLTNSYGQIPSWIGNHTLLISLMLESNRLHGPIPDSIFRLPNLETLDLKENLFRGTVNVGLLRSRSLVSFHLNANNLSVIGNINDSVALPKFQILGLGGCNLSGEFPSFLHGQNHLEFVELGGNKIEGHIPKWFMNLGTETLWYLDLSGNFLTGFEQSVDILPWNNLRYLRLFGNKLEGALPIPPRSTIIYQVSDNRLTGEIPQAICNLTSLVILQLSNNNLNSKLPQCLGNISNSASVLDLRNNSFSGDIPDAFSSDCTLRAIDFSQNQLEGKMPRSLANCTELEILSIEKNKINDVFPSWLGISPKLRVLILRSNRLHGVIGKPRANFDFQRLQIVDLSGNCLRGKLPLEYFRNWTAMKTIYKERPLYMQVVRPTFQLTGYGMTYEFDYSMTMTNKGVLTSYDQIQESLTAIDLSSNRFEGGIPDALGDLKELYSLNLHHLLLCCRIHLVQSFGSFSEQTLWRDSCPACTAQFPRGPIPRGNQFETFDRTSFDANPGLCGKPLSIKCGNGEDSLPAAKRDEGSAAYPLEFGWEVVVIGYASGLVIGVILGCVMDTRNYEWLVKNYFARACHSSPSMHPLCHDEESHALLQFKQSLVIMESASSDPSAYPKVASWKFLRAPTLAGMVPPSKSSFLPELLSDLTPRIQTDASLLLFLSSREESADTFRNSLHFFQHFCFLKLFMENTCHFRGKCFLCAHLCLLLLVFLPQFASSQKWDGVIVTQSDYQSLRAIKNELVDFKGFLRSWNDSGYGACSGRWAGIKCVKGQVIAIQLPWKGLGGRISEKIGQLQALRKISLHDNVLGGTVPFSLGFLRNLRGVYLFNNRLSGSIPPSLGNCPVLQSLDLSNNSLTGSIPPSLANSTKLYRLNLSFNSLMGSIPVGLTQSPSLIFLSIQQNNLSGPIPDSWGSKGNYSYHLQFLALDHNRISGTIPGSLSKLALLQEISLSHNQLSGAIPYEMGSLSRLQKLDISNNAFSESIPFSFSNLTSLVSLNLEGNRLDNQIPEGFDRLRNLLMLNLKNNQLKGPIPASIGNVSSINHLDLAQNNFSGEIPASLARLANLTYFNVSYNNLSGSVPSSLAKKFNSSSFVGNLQLCGYSISTPCPSPPPPEILPAPTKGSPKHHHRKLSTKDIILIAAGILLVVLLLLCVILLCCLMKKRSASKEKSGKTTTRGLPGKGEKTGAAAACRIESGGEMGGKLVHFDGPFLFTADDLLCATAEIMGKSTYGTAYKATLEDGNQVAVKRLREKTTKGQREFENEAAALGKIRHPNLIALRAFYIGPKGEKLLVFDYMHKGSLASYLHARGPETTVNWPTRMNIAIGVARGLNHLQPQENIIHGNLTSSNILLDERANAHIADFGLSRLMTAAANTNVIATAGTLGYRAPELAKLKNANTKTDVYSLGVIILELLTGKSPGEPMNGMDLPQWVASIVQEEWTNEVFDLEIMRDAQTIGDELLNTLKLALHCVDPTPAARPEAEQVVQQLEEIKPELAPAAAADDDHDEGAEVPPTTE</sequence>
<evidence type="ECO:0000256" key="11">
    <source>
        <dbReference type="ARBA" id="ARBA00023170"/>
    </source>
</evidence>
<dbReference type="Pfam" id="PF07714">
    <property type="entry name" value="PK_Tyr_Ser-Thr"/>
    <property type="match status" value="1"/>
</dbReference>
<reference evidence="17" key="1">
    <citation type="submission" date="2019-03" db="EMBL/GenBank/DDBJ databases">
        <authorList>
            <person name="Mank J."/>
            <person name="Almeida P."/>
        </authorList>
    </citation>
    <scope>NUCLEOTIDE SEQUENCE</scope>
    <source>
        <strain evidence="17">78183</strain>
    </source>
</reference>
<evidence type="ECO:0000256" key="12">
    <source>
        <dbReference type="ARBA" id="ARBA00023180"/>
    </source>
</evidence>
<keyword evidence="9 14" id="KW-1133">Transmembrane helix</keyword>
<proteinExistence type="predicted"/>
<dbReference type="FunFam" id="3.80.10.10:FF:000095">
    <property type="entry name" value="LRR receptor-like serine/threonine-protein kinase GSO1"/>
    <property type="match status" value="2"/>
</dbReference>
<dbReference type="SUPFAM" id="SSF52058">
    <property type="entry name" value="L domain-like"/>
    <property type="match status" value="3"/>
</dbReference>
<dbReference type="InterPro" id="IPR001611">
    <property type="entry name" value="Leu-rich_rpt"/>
</dbReference>
<dbReference type="SUPFAM" id="SSF52047">
    <property type="entry name" value="RNI-like"/>
    <property type="match status" value="1"/>
</dbReference>
<dbReference type="InterPro" id="IPR050647">
    <property type="entry name" value="Plant_LRR-RLKs"/>
</dbReference>
<dbReference type="InterPro" id="IPR055414">
    <property type="entry name" value="LRR_R13L4/SHOC2-like"/>
</dbReference>
<dbReference type="PROSITE" id="PS50011">
    <property type="entry name" value="PROTEIN_KINASE_DOM"/>
    <property type="match status" value="1"/>
</dbReference>
<dbReference type="GO" id="GO:0005524">
    <property type="term" value="F:ATP binding"/>
    <property type="evidence" value="ECO:0007669"/>
    <property type="project" value="UniProtKB-KW"/>
</dbReference>
<dbReference type="Gene3D" id="3.30.200.20">
    <property type="entry name" value="Phosphorylase Kinase, domain 1"/>
    <property type="match status" value="1"/>
</dbReference>
<keyword evidence="4 14" id="KW-0812">Transmembrane</keyword>
<evidence type="ECO:0000256" key="6">
    <source>
        <dbReference type="ARBA" id="ARBA00022737"/>
    </source>
</evidence>
<dbReference type="InterPro" id="IPR013210">
    <property type="entry name" value="LRR_N_plant-typ"/>
</dbReference>
<evidence type="ECO:0000256" key="8">
    <source>
        <dbReference type="ARBA" id="ARBA00022840"/>
    </source>
</evidence>
<dbReference type="FunFam" id="3.80.10.10:FF:000228">
    <property type="entry name" value="Leucine-rich repeat receptor-like serine/threonine-protein kinase BAM1"/>
    <property type="match status" value="1"/>
</dbReference>
<dbReference type="SUPFAM" id="SSF56112">
    <property type="entry name" value="Protein kinase-like (PK-like)"/>
    <property type="match status" value="1"/>
</dbReference>
<keyword evidence="10 14" id="KW-0472">Membrane</keyword>
<evidence type="ECO:0000256" key="1">
    <source>
        <dbReference type="ARBA" id="ARBA00004167"/>
    </source>
</evidence>
<feature type="signal peptide" evidence="15">
    <location>
        <begin position="1"/>
        <end position="28"/>
    </location>
</feature>
<dbReference type="InterPro" id="IPR001245">
    <property type="entry name" value="Ser-Thr/Tyr_kinase_cat_dom"/>
</dbReference>
<dbReference type="GO" id="GO:0033612">
    <property type="term" value="F:receptor serine/threonine kinase binding"/>
    <property type="evidence" value="ECO:0007669"/>
    <property type="project" value="TreeGrafter"/>
</dbReference>
<dbReference type="Gene3D" id="3.80.10.10">
    <property type="entry name" value="Ribonuclease Inhibitor"/>
    <property type="match status" value="6"/>
</dbReference>
<dbReference type="Gene3D" id="1.10.510.10">
    <property type="entry name" value="Transferase(Phosphotransferase) domain 1"/>
    <property type="match status" value="1"/>
</dbReference>
<dbReference type="InterPro" id="IPR003591">
    <property type="entry name" value="Leu-rich_rpt_typical-subtyp"/>
</dbReference>
<keyword evidence="7" id="KW-0547">Nucleotide-binding</keyword>